<dbReference type="Proteomes" id="UP000035763">
    <property type="component" value="Unassembled WGS sequence"/>
</dbReference>
<dbReference type="AlphaFoldDB" id="W6K0S0"/>
<dbReference type="STRING" id="1193182.BN11_730005"/>
<reference evidence="1 2" key="1">
    <citation type="journal article" date="2013" name="ISME J.">
        <title>A metabolic model for members of the genus Tetrasphaera involved in enhanced biological phosphorus removal.</title>
        <authorList>
            <person name="Kristiansen R."/>
            <person name="Nguyen H.T.T."/>
            <person name="Saunders A.M."/>
            <person name="Nielsen J.L."/>
            <person name="Wimmer R."/>
            <person name="Le V.Q."/>
            <person name="McIlroy S.J."/>
            <person name="Petrovski S."/>
            <person name="Seviour R.J."/>
            <person name="Calteau A."/>
            <person name="Nielsen K.L."/>
            <person name="Nielsen P.H."/>
        </authorList>
    </citation>
    <scope>NUCLEOTIDE SEQUENCE [LARGE SCALE GENOMIC DNA]</scope>
    <source>
        <strain evidence="1 2">Ben110</strain>
    </source>
</reference>
<sequence>MSSADSRASRISGTRQPLTGRYRAHPWLGAIAPAGVPLRPSVYAWTEALLLALAGAPTGIDEMRLAMLLDAVVRGYAAVGQSDSPPPAWLGPALAERFPRLAGELGRDFSDLDAELDTRSRSSCGESHPETRVK</sequence>
<proteinExistence type="predicted"/>
<dbReference type="EMBL" id="CAJA01000500">
    <property type="protein sequence ID" value="CCH75473.1"/>
    <property type="molecule type" value="Genomic_DNA"/>
</dbReference>
<name>W6K0S0_9MICO</name>
<organism evidence="1 2">
    <name type="scientific">Nostocoides australiense Ben110</name>
    <dbReference type="NCBI Taxonomy" id="1193182"/>
    <lineage>
        <taxon>Bacteria</taxon>
        <taxon>Bacillati</taxon>
        <taxon>Actinomycetota</taxon>
        <taxon>Actinomycetes</taxon>
        <taxon>Micrococcales</taxon>
        <taxon>Intrasporangiaceae</taxon>
        <taxon>Nostocoides</taxon>
    </lineage>
</organism>
<accession>W6K0S0</accession>
<comment type="caution">
    <text evidence="1">The sequence shown here is derived from an EMBL/GenBank/DDBJ whole genome shotgun (WGS) entry which is preliminary data.</text>
</comment>
<dbReference type="SUPFAM" id="SSF48498">
    <property type="entry name" value="Tetracyclin repressor-like, C-terminal domain"/>
    <property type="match status" value="1"/>
</dbReference>
<evidence type="ECO:0000313" key="2">
    <source>
        <dbReference type="Proteomes" id="UP000035763"/>
    </source>
</evidence>
<evidence type="ECO:0008006" key="3">
    <source>
        <dbReference type="Google" id="ProtNLM"/>
    </source>
</evidence>
<gene>
    <name evidence="1" type="ORF">BN11_730005</name>
</gene>
<evidence type="ECO:0000313" key="1">
    <source>
        <dbReference type="EMBL" id="CCH75473.1"/>
    </source>
</evidence>
<dbReference type="InterPro" id="IPR036271">
    <property type="entry name" value="Tet_transcr_reg_TetR-rel_C_sf"/>
</dbReference>
<keyword evidence="2" id="KW-1185">Reference proteome</keyword>
<protein>
    <recommendedName>
        <fullName evidence="3">Tetracycline repressor TetR C-terminal domain-containing protein</fullName>
    </recommendedName>
</protein>
<dbReference type="Gene3D" id="1.10.357.10">
    <property type="entry name" value="Tetracycline Repressor, domain 2"/>
    <property type="match status" value="1"/>
</dbReference>